<keyword evidence="2" id="KW-1185">Reference proteome</keyword>
<comment type="caution">
    <text evidence="1">The sequence shown here is derived from an EMBL/GenBank/DDBJ whole genome shotgun (WGS) entry which is preliminary data.</text>
</comment>
<sequence length="75" mass="8837">MCNLEEQSIIRLITMKYPWIKVPREWGKIVKVLKEYKPRLHYCTVSWRKPYSDTLKCNTDGVSGGILGKVLMFFV</sequence>
<gene>
    <name evidence="1" type="ORF">RDI58_017970</name>
</gene>
<accession>A0AAN8TC88</accession>
<protein>
    <submittedName>
        <fullName evidence="1">Uncharacterized protein</fullName>
    </submittedName>
</protein>
<proteinExistence type="predicted"/>
<name>A0AAN8TC88_SOLBU</name>
<reference evidence="1 2" key="1">
    <citation type="submission" date="2024-02" db="EMBL/GenBank/DDBJ databases">
        <title>de novo genome assembly of Solanum bulbocastanum strain 11H21.</title>
        <authorList>
            <person name="Hosaka A.J."/>
        </authorList>
    </citation>
    <scope>NUCLEOTIDE SEQUENCE [LARGE SCALE GENOMIC DNA]</scope>
    <source>
        <tissue evidence="1">Young leaves</tissue>
    </source>
</reference>
<dbReference type="EMBL" id="JBANQN010000007">
    <property type="protein sequence ID" value="KAK6784515.1"/>
    <property type="molecule type" value="Genomic_DNA"/>
</dbReference>
<organism evidence="1 2">
    <name type="scientific">Solanum bulbocastanum</name>
    <name type="common">Wild potato</name>
    <dbReference type="NCBI Taxonomy" id="147425"/>
    <lineage>
        <taxon>Eukaryota</taxon>
        <taxon>Viridiplantae</taxon>
        <taxon>Streptophyta</taxon>
        <taxon>Embryophyta</taxon>
        <taxon>Tracheophyta</taxon>
        <taxon>Spermatophyta</taxon>
        <taxon>Magnoliopsida</taxon>
        <taxon>eudicotyledons</taxon>
        <taxon>Gunneridae</taxon>
        <taxon>Pentapetalae</taxon>
        <taxon>asterids</taxon>
        <taxon>lamiids</taxon>
        <taxon>Solanales</taxon>
        <taxon>Solanaceae</taxon>
        <taxon>Solanoideae</taxon>
        <taxon>Solaneae</taxon>
        <taxon>Solanum</taxon>
    </lineage>
</organism>
<dbReference type="Proteomes" id="UP001371456">
    <property type="component" value="Unassembled WGS sequence"/>
</dbReference>
<evidence type="ECO:0000313" key="1">
    <source>
        <dbReference type="EMBL" id="KAK6784515.1"/>
    </source>
</evidence>
<evidence type="ECO:0000313" key="2">
    <source>
        <dbReference type="Proteomes" id="UP001371456"/>
    </source>
</evidence>
<dbReference type="AlphaFoldDB" id="A0AAN8TC88"/>